<feature type="domain" description="EGF-like" evidence="33">
    <location>
        <begin position="19"/>
        <end position="58"/>
    </location>
</feature>
<keyword evidence="7" id="KW-1003">Cell membrane</keyword>
<dbReference type="FunFam" id="2.10.25.10:FF:000541">
    <property type="entry name" value="Notch homolog 4, [Drosophila]"/>
    <property type="match status" value="1"/>
</dbReference>
<evidence type="ECO:0000313" key="38">
    <source>
        <dbReference type="Proteomes" id="UP000011518"/>
    </source>
</evidence>
<feature type="domain" description="LNR" evidence="35">
    <location>
        <begin position="900"/>
        <end position="941"/>
    </location>
</feature>
<evidence type="ECO:0000256" key="7">
    <source>
        <dbReference type="ARBA" id="ARBA00022475"/>
    </source>
</evidence>
<dbReference type="GO" id="GO:0005886">
    <property type="term" value="C:plasma membrane"/>
    <property type="evidence" value="ECO:0007669"/>
    <property type="project" value="UniProtKB-SubCell"/>
</dbReference>
<dbReference type="FunFam" id="2.10.25.10:FF:000588">
    <property type="entry name" value="Notch homolog 4, [Drosophila]"/>
    <property type="match status" value="1"/>
</dbReference>
<feature type="domain" description="EGF-like" evidence="33">
    <location>
        <begin position="773"/>
        <end position="812"/>
    </location>
</feature>
<feature type="domain" description="EGF-like" evidence="33">
    <location>
        <begin position="816"/>
        <end position="857"/>
    </location>
</feature>
<keyword evidence="15" id="KW-0914">Notch signaling pathway</keyword>
<name>L9KGN9_TUPCH</name>
<dbReference type="Pfam" id="PF07645">
    <property type="entry name" value="EGF_CA"/>
    <property type="match status" value="1"/>
</dbReference>
<dbReference type="SUPFAM" id="SSF46689">
    <property type="entry name" value="Homeodomain-like"/>
    <property type="match status" value="1"/>
</dbReference>
<feature type="domain" description="EGF-like" evidence="33">
    <location>
        <begin position="654"/>
        <end position="690"/>
    </location>
</feature>
<evidence type="ECO:0000256" key="1">
    <source>
        <dbReference type="ARBA" id="ARBA00004123"/>
    </source>
</evidence>
<dbReference type="InterPro" id="IPR049883">
    <property type="entry name" value="NOTCH1_EGF-like"/>
</dbReference>
<evidence type="ECO:0000256" key="19">
    <source>
        <dbReference type="ARBA" id="ARBA00023125"/>
    </source>
</evidence>
<evidence type="ECO:0000256" key="17">
    <source>
        <dbReference type="ARBA" id="ARBA00023015"/>
    </source>
</evidence>
<dbReference type="InterPro" id="IPR000742">
    <property type="entry name" value="EGF"/>
</dbReference>
<keyword evidence="8" id="KW-0963">Cytoplasm</keyword>
<evidence type="ECO:0000259" key="33">
    <source>
        <dbReference type="PROSITE" id="PS50026"/>
    </source>
</evidence>
<dbReference type="InterPro" id="IPR010660">
    <property type="entry name" value="Notch_NOD_dom"/>
</dbReference>
<dbReference type="Gene3D" id="1.10.10.60">
    <property type="entry name" value="Homeodomain-like"/>
    <property type="match status" value="1"/>
</dbReference>
<dbReference type="GO" id="GO:0005737">
    <property type="term" value="C:cytoplasm"/>
    <property type="evidence" value="ECO:0007669"/>
    <property type="project" value="UniProtKB-SubCell"/>
</dbReference>
<dbReference type="GO" id="GO:0030695">
    <property type="term" value="F:GTPase regulator activity"/>
    <property type="evidence" value="ECO:0007669"/>
    <property type="project" value="InterPro"/>
</dbReference>
<dbReference type="InterPro" id="IPR018097">
    <property type="entry name" value="EGF_Ca-bd_CS"/>
</dbReference>
<dbReference type="PROSITE" id="PS01186">
    <property type="entry name" value="EGF_2"/>
    <property type="match status" value="13"/>
</dbReference>
<dbReference type="Pfam" id="PF05920">
    <property type="entry name" value="Homeobox_KN"/>
    <property type="match status" value="1"/>
</dbReference>
<feature type="disulfide bond" evidence="29">
    <location>
        <begin position="447"/>
        <end position="456"/>
    </location>
</feature>
<reference evidence="38" key="1">
    <citation type="submission" date="2012-07" db="EMBL/GenBank/DDBJ databases">
        <title>Genome of the Chinese tree shrew, a rising model animal genetically related to primates.</title>
        <authorList>
            <person name="Zhang G."/>
            <person name="Fan Y."/>
            <person name="Yao Y."/>
            <person name="Huang Z."/>
        </authorList>
    </citation>
    <scope>NUCLEOTIDE SEQUENCE [LARGE SCALE GENOMIC DNA]</scope>
</reference>
<dbReference type="EMBL" id="KB320852">
    <property type="protein sequence ID" value="ELW61896.1"/>
    <property type="molecule type" value="Genomic_DNA"/>
</dbReference>
<dbReference type="InterPro" id="IPR000800">
    <property type="entry name" value="Notch_dom"/>
</dbReference>
<dbReference type="GO" id="GO:0030154">
    <property type="term" value="P:cell differentiation"/>
    <property type="evidence" value="ECO:0007669"/>
    <property type="project" value="UniProtKB-KW"/>
</dbReference>
<evidence type="ECO:0000256" key="3">
    <source>
        <dbReference type="ARBA" id="ARBA00004496"/>
    </source>
</evidence>
<keyword evidence="21 30" id="KW-0371">Homeobox</keyword>
<dbReference type="FunFam" id="2.10.25.10:FF:000006">
    <property type="entry name" value="Versican core protein-like isoform 1"/>
    <property type="match status" value="1"/>
</dbReference>
<feature type="disulfide bond" evidence="29">
    <location>
        <begin position="847"/>
        <end position="856"/>
    </location>
</feature>
<dbReference type="GO" id="GO:0007157">
    <property type="term" value="P:heterophilic cell-cell adhesion via plasma membrane cell adhesion molecules"/>
    <property type="evidence" value="ECO:0007669"/>
    <property type="project" value="TreeGrafter"/>
</dbReference>
<evidence type="ECO:0000313" key="37">
    <source>
        <dbReference type="EMBL" id="ELW61896.1"/>
    </source>
</evidence>
<evidence type="ECO:0000256" key="22">
    <source>
        <dbReference type="ARBA" id="ARBA00023157"/>
    </source>
</evidence>
<evidence type="ECO:0000256" key="4">
    <source>
        <dbReference type="ARBA" id="ARBA00005847"/>
    </source>
</evidence>
<feature type="region of interest" description="Disordered" evidence="31">
    <location>
        <begin position="1342"/>
        <end position="1361"/>
    </location>
</feature>
<dbReference type="PRINTS" id="PR01987">
    <property type="entry name" value="NOTCH4"/>
</dbReference>
<evidence type="ECO:0000256" key="8">
    <source>
        <dbReference type="ARBA" id="ARBA00022490"/>
    </source>
</evidence>
<feature type="compositionally biased region" description="Pro residues" evidence="31">
    <location>
        <begin position="1347"/>
        <end position="1359"/>
    </location>
</feature>
<comment type="subcellular location">
    <subcellularLocation>
        <location evidence="2">Cell membrane</location>
        <topology evidence="2">Single-pass type I membrane protein</topology>
    </subcellularLocation>
    <subcellularLocation>
        <location evidence="3">Cytoplasm</location>
    </subcellularLocation>
    <subcellularLocation>
        <location evidence="1 30">Nucleus</location>
    </subcellularLocation>
</comment>
<dbReference type="Gene3D" id="4.10.470.20">
    <property type="match status" value="1"/>
</dbReference>
<feature type="domain" description="EGF-like" evidence="33">
    <location>
        <begin position="692"/>
        <end position="730"/>
    </location>
</feature>
<dbReference type="FunFam" id="2.10.25.10:FF:000327">
    <property type="entry name" value="neurogenic locus notch homolog protein 4"/>
    <property type="match status" value="2"/>
</dbReference>
<dbReference type="PRINTS" id="PR01452">
    <property type="entry name" value="LNOTCHREPEAT"/>
</dbReference>
<dbReference type="PROSITE" id="PS00010">
    <property type="entry name" value="ASX_HYDROXYL"/>
    <property type="match status" value="5"/>
</dbReference>
<dbReference type="Pfam" id="PF03792">
    <property type="entry name" value="PBC"/>
    <property type="match status" value="2"/>
</dbReference>
<dbReference type="PROSITE" id="PS01187">
    <property type="entry name" value="EGF_CA"/>
    <property type="match status" value="2"/>
</dbReference>
<sequence length="1766" mass="187327">MQPPLLLLLLLHFSTAMARGLLCGDFSEPCANGGTCLGLPQGQGICLCAPGFLGETCQFPDPCLGAQLCQNGGSCRALLPAPTASPGSPSPSAPSFSCTCPPGFTGERCQTPLQGPCPPSFCSKRGRCHVQASGRPQCSCMPGWTGEQCQLRDFCSANPCTNGGVCLATYPQIQCRCPPGFEGHVCEHDCLCPTGRAGPRCELRAGPCPTRGCPHGGTCQLVPRGNSTFHRCVCPPGFTGLDCEVNPDNCIGHQCQNGGTCLDGLDSYTCLCPEAWTGWDCSEDVDECEARGAPRCRNGGTCQNAAGSFHCPSRAPVPANMAAPASTRLAPSTASAPLATRGPPAHNECLSQPCRPGSTCLDLLATFHCLCPPGLEGRLCEVETNECASAPCLNHGECRDLLNSFQCVCPPGFTGTHCEEDIDECRSAPCANGGQCQDQPGAFHCKCLPGFEGVRCQTEVDECLSGPCPTGASCLDLPGAFFCLCPSGFTGPECEVELGGCISAPCAHGGTCHPHSSGYNCSCSAGYTGPTCDEEVTACHSGPCLNGGSCSPSPGGYSCTCPPSHTGPNCQISADHCASGIEVSSLCQNGGLCIDSDPSHFCRCPPGFQGNLCQDSVNPCESRPCQHGATCVAQPSGYLCQCAPGYSGQNCSEEPDACASQPCHNQGTCTPRPGGFHCACPPGFVGPRCEGDVDECLDRPCPPRGTAACHSLANAFYCQCLPGHTGQWCEVEIDPCQSQPCSHGGSCEATAGPPPGFCCHCLSGFEGPTCSQRAPSCGAHHCHHGGLCLPSPKPGLAPHCACLNGYGDPDCLTPPAPKGCGPPSPCLHNGSCSETPGLGGPGFRCSCPPNSPGPQCQRPGAQGCEGRGGDGACDAGCSGPGENWDGGDCSLGVPDPWKGCPSHSRCWLLFRDGQCHPQCDSEECLFDGYDCETPAACTPADGGSQWGPSLALLVVLSPPSLEQQLLALARALSLTLRVGLWVRKDSDGRDMVYPYPGARAEEELGGTGGHSQPETAAPHTQPLGKETDPLHAGFVVVMGVDLSRCGPDHSASHCPWDPGLLLRFLAALAAVGALEPLLPGPLLAAHPHAGTAPPVKQLPLPVLCSPVAGVILLALGALLVLQLIRRRRREHGALWLPPGFTRRPRTRPTPRRRRPPLGEDSIGLKALKPEAEVDEDGVVMCSGPEEGEDMGQAEETAPASKCQLWPLSSGCGELPQAAMLTPPQEAELEVSEVDTCGPGTQGSGPPPKSQLPFPLSFSLQGMEAERPQEEEDGEGPSRDEQGWPPLNSTTRPWRSAPPSPPPPGARHTALGPRSASLISLQTELLLDLVAEAQSRRLEEQRATFCAPPKPPGLAPAPPRPLEDREQLYSTILSHQCQRMEAQRSEPPLPPGGQELLELLLRVQGGGRMEEQRKHALNCHRMKPALFSVLCEIKEKTGTWVRGSPSLLSPRDRTLFTTELSSHALNCHRMKPALFSVLCEIKEKTGLSIRSSQEEEPVDPQLMRLDNMLLAEGVAGAGEGGGCAAGVFFSGGAVSPDTSTEHSDYRSKLAQIRHIYHSELEKYEQACNEFTTHVMNLLREQSRTRPVAPKEMERMVSIIHRKFSAIQMQLKQSTCEAVMILRSRFLDARRKRRNFSKQATEVLNEYFYSHLSNPYPSEEAKEELAKKCGITVSQVSNWFGNKRIRYKKNIGKFQEEANIYAVKTAVFPSPPHLYALESVETPALPNQRCQKWGHNFWTEDTGHAPCASPPLPLQTALLPHTQLILNQ</sequence>
<feature type="disulfide bond" evidence="29">
    <location>
        <begin position="177"/>
        <end position="186"/>
    </location>
</feature>
<evidence type="ECO:0000256" key="6">
    <source>
        <dbReference type="ARBA" id="ARBA00022473"/>
    </source>
</evidence>
<keyword evidence="38" id="KW-1185">Reference proteome</keyword>
<feature type="domain" description="EGF-like" evidence="33">
    <location>
        <begin position="421"/>
        <end position="457"/>
    </location>
</feature>
<evidence type="ECO:0000256" key="16">
    <source>
        <dbReference type="ARBA" id="ARBA00022989"/>
    </source>
</evidence>
<dbReference type="GO" id="GO:0005634">
    <property type="term" value="C:nucleus"/>
    <property type="evidence" value="ECO:0007669"/>
    <property type="project" value="UniProtKB-SubCell"/>
</dbReference>
<evidence type="ECO:0000256" key="13">
    <source>
        <dbReference type="ARBA" id="ARBA00022737"/>
    </source>
</evidence>
<feature type="disulfide bond" evidence="29">
    <location>
        <begin position="234"/>
        <end position="243"/>
    </location>
</feature>
<dbReference type="GO" id="GO:0038023">
    <property type="term" value="F:signaling receptor activity"/>
    <property type="evidence" value="ECO:0007669"/>
    <property type="project" value="InterPro"/>
</dbReference>
<dbReference type="Proteomes" id="UP000011518">
    <property type="component" value="Unassembled WGS sequence"/>
</dbReference>
<feature type="domain" description="EGF-like" evidence="33">
    <location>
        <begin position="573"/>
        <end position="614"/>
    </location>
</feature>
<keyword evidence="23" id="KW-0010">Activator</keyword>
<feature type="disulfide bond" evidence="29">
    <location>
        <begin position="604"/>
        <end position="613"/>
    </location>
</feature>
<proteinExistence type="inferred from homology"/>
<dbReference type="FunFam" id="2.10.25.10:FF:000054">
    <property type="entry name" value="Slit guidance ligand 2"/>
    <property type="match status" value="1"/>
</dbReference>
<evidence type="ECO:0000256" key="31">
    <source>
        <dbReference type="SAM" id="MobiDB-lite"/>
    </source>
</evidence>
<evidence type="ECO:0000259" key="36">
    <source>
        <dbReference type="PROSITE" id="PS51978"/>
    </source>
</evidence>
<dbReference type="PROSITE" id="PS00022">
    <property type="entry name" value="EGF_1"/>
    <property type="match status" value="18"/>
</dbReference>
<feature type="disulfide bond" evidence="29">
    <location>
        <begin position="523"/>
        <end position="532"/>
    </location>
</feature>
<dbReference type="InterPro" id="IPR011656">
    <property type="entry name" value="Notch_NODP_dom"/>
</dbReference>
<evidence type="ECO:0000256" key="26">
    <source>
        <dbReference type="ARBA" id="ARBA00023242"/>
    </source>
</evidence>
<evidence type="ECO:0000256" key="29">
    <source>
        <dbReference type="PROSITE-ProRule" id="PRU00076"/>
    </source>
</evidence>
<feature type="signal peptide" evidence="32">
    <location>
        <begin position="1"/>
        <end position="18"/>
    </location>
</feature>
<keyword evidence="22 29" id="KW-1015">Disulfide bond</keyword>
<feature type="domain" description="EGF-like" evidence="33">
    <location>
        <begin position="59"/>
        <end position="110"/>
    </location>
</feature>
<dbReference type="Pfam" id="PF12661">
    <property type="entry name" value="hEGF"/>
    <property type="match status" value="4"/>
</dbReference>
<dbReference type="Gene3D" id="3.30.70.3310">
    <property type="match status" value="1"/>
</dbReference>
<feature type="domain" description="EGF-like" evidence="33">
    <location>
        <begin position="616"/>
        <end position="652"/>
    </location>
</feature>
<feature type="chain" id="PRO_5003999388" description="G-protein-signaling modulator 3" evidence="32">
    <location>
        <begin position="19"/>
        <end position="1766"/>
    </location>
</feature>
<evidence type="ECO:0000256" key="27">
    <source>
        <dbReference type="ARBA" id="ARBA00055516"/>
    </source>
</evidence>
<feature type="domain" description="EGF-like" evidence="33">
    <location>
        <begin position="246"/>
        <end position="282"/>
    </location>
</feature>
<dbReference type="PANTHER" id="PTHR24049:SF22">
    <property type="entry name" value="DROSOPHILA CRUMBS HOMOLOG"/>
    <property type="match status" value="1"/>
</dbReference>
<keyword evidence="24" id="KW-0804">Transcription</keyword>
<dbReference type="eggNOG" id="KOG0774">
    <property type="taxonomic scope" value="Eukaryota"/>
</dbReference>
<feature type="domain" description="EGF-like" evidence="33">
    <location>
        <begin position="383"/>
        <end position="419"/>
    </location>
</feature>
<dbReference type="InterPro" id="IPR000152">
    <property type="entry name" value="EGF-type_Asp/Asn_hydroxyl_site"/>
</dbReference>
<dbReference type="FunFam" id="2.10.25.10:FF:000142">
    <property type="entry name" value="Crumbs cell polarity complex component 2"/>
    <property type="match status" value="1"/>
</dbReference>
<dbReference type="SMART" id="SM01338">
    <property type="entry name" value="NOD"/>
    <property type="match status" value="1"/>
</dbReference>
<dbReference type="FunFam" id="1.25.40.10:FF:000241">
    <property type="entry name" value="G-protein-signaling modulator 3 isoform X1"/>
    <property type="match status" value="1"/>
</dbReference>
<dbReference type="SMART" id="SM00181">
    <property type="entry name" value="EGF"/>
    <property type="match status" value="19"/>
</dbReference>
<dbReference type="InterPro" id="IPR035993">
    <property type="entry name" value="Notch-like_dom_sf"/>
</dbReference>
<dbReference type="InterPro" id="IPR013032">
    <property type="entry name" value="EGF-like_CS"/>
</dbReference>
<dbReference type="FunFam" id="1.10.10.60:FF:000008">
    <property type="entry name" value="Pre-B-cell leukemia transcription factor 1"/>
    <property type="match status" value="1"/>
</dbReference>
<keyword evidence="10" id="KW-0597">Phosphoprotein</keyword>
<comment type="similarity">
    <text evidence="5">Belongs to the TALE/PBX homeobox family.</text>
</comment>
<feature type="disulfide bond" evidence="29">
    <location>
        <begin position="701"/>
        <end position="718"/>
    </location>
</feature>
<dbReference type="InParanoid" id="L9KGN9"/>
<dbReference type="InterPro" id="IPR008422">
    <property type="entry name" value="KN_HD"/>
</dbReference>
<evidence type="ECO:0000256" key="20">
    <source>
        <dbReference type="ARBA" id="ARBA00023136"/>
    </source>
</evidence>
<feature type="domain" description="EGF-like" evidence="33">
    <location>
        <begin position="204"/>
        <end position="244"/>
    </location>
</feature>
<keyword evidence="20" id="KW-0472">Membrane</keyword>
<keyword evidence="13" id="KW-0677">Repeat</keyword>
<dbReference type="Pfam" id="PF00066">
    <property type="entry name" value="Notch"/>
    <property type="match status" value="2"/>
</dbReference>
<dbReference type="SUPFAM" id="SSF90193">
    <property type="entry name" value="Notch domain"/>
    <property type="match status" value="1"/>
</dbReference>
<feature type="domain" description="EGF-like" evidence="33">
    <location>
        <begin position="345"/>
        <end position="381"/>
    </location>
</feature>
<evidence type="ECO:0000256" key="28">
    <source>
        <dbReference type="ARBA" id="ARBA00067738"/>
    </source>
</evidence>
<gene>
    <name evidence="37" type="ORF">TREES_T100017777</name>
</gene>
<feature type="region of interest" description="Disordered" evidence="31">
    <location>
        <begin position="1222"/>
        <end position="1310"/>
    </location>
</feature>
<dbReference type="FunFam" id="2.10.25.10:FF:000479">
    <property type="entry name" value="Notch homolog 4, [Drosophila]"/>
    <property type="match status" value="1"/>
</dbReference>
<dbReference type="InterPro" id="IPR009057">
    <property type="entry name" value="Homeodomain-like_sf"/>
</dbReference>
<organism evidence="37 38">
    <name type="scientific">Tupaia chinensis</name>
    <name type="common">Chinese tree shrew</name>
    <name type="synonym">Tupaia belangeri chinensis</name>
    <dbReference type="NCBI Taxonomy" id="246437"/>
    <lineage>
        <taxon>Eukaryota</taxon>
        <taxon>Metazoa</taxon>
        <taxon>Chordata</taxon>
        <taxon>Craniata</taxon>
        <taxon>Vertebrata</taxon>
        <taxon>Euteleostomi</taxon>
        <taxon>Mammalia</taxon>
        <taxon>Eutheria</taxon>
        <taxon>Euarchontoglires</taxon>
        <taxon>Scandentia</taxon>
        <taxon>Tupaiidae</taxon>
        <taxon>Tupaia</taxon>
    </lineage>
</organism>
<feature type="compositionally biased region" description="Basic residues" evidence="31">
    <location>
        <begin position="1142"/>
        <end position="1155"/>
    </location>
</feature>
<dbReference type="GO" id="GO:0005509">
    <property type="term" value="F:calcium ion binding"/>
    <property type="evidence" value="ECO:0007669"/>
    <property type="project" value="InterPro"/>
</dbReference>
<evidence type="ECO:0000256" key="21">
    <source>
        <dbReference type="ARBA" id="ARBA00023155"/>
    </source>
</evidence>
<dbReference type="FunFam" id="2.10.25.10:FF:000647">
    <property type="entry name" value="neurogenic locus notch homolog protein 4"/>
    <property type="match status" value="1"/>
</dbReference>
<dbReference type="PROSITE" id="PS51978">
    <property type="entry name" value="PBC"/>
    <property type="match status" value="1"/>
</dbReference>
<dbReference type="InterPro" id="IPR001356">
    <property type="entry name" value="HD"/>
</dbReference>
<evidence type="ECO:0000256" key="23">
    <source>
        <dbReference type="ARBA" id="ARBA00023159"/>
    </source>
</evidence>
<evidence type="ECO:0000256" key="10">
    <source>
        <dbReference type="ARBA" id="ARBA00022553"/>
    </source>
</evidence>
<dbReference type="PROSITE" id="PS50258">
    <property type="entry name" value="LNR"/>
    <property type="match status" value="2"/>
</dbReference>
<keyword evidence="14" id="KW-0221">Differentiation</keyword>
<keyword evidence="26 30" id="KW-0539">Nucleus</keyword>
<dbReference type="InterPro" id="IPR001881">
    <property type="entry name" value="EGF-like_Ca-bd_dom"/>
</dbReference>
<keyword evidence="19 30" id="KW-0238">DNA-binding</keyword>
<evidence type="ECO:0000256" key="14">
    <source>
        <dbReference type="ARBA" id="ARBA00022782"/>
    </source>
</evidence>
<keyword evidence="12 32" id="KW-0732">Signal</keyword>
<evidence type="ECO:0000256" key="18">
    <source>
        <dbReference type="ARBA" id="ARBA00023043"/>
    </source>
</evidence>
<dbReference type="FunFam" id="2.10.25.10:FF:000272">
    <property type="entry name" value="neurogenic locus notch homolog protein 3"/>
    <property type="match status" value="1"/>
</dbReference>
<dbReference type="CDD" id="cd00086">
    <property type="entry name" value="homeodomain"/>
    <property type="match status" value="1"/>
</dbReference>
<dbReference type="FunFam" id="3.30.70.3310:FF:000004">
    <property type="entry name" value="neurogenic locus notch homolog protein 4"/>
    <property type="match status" value="1"/>
</dbReference>
<dbReference type="Pfam" id="PF06816">
    <property type="entry name" value="NOD"/>
    <property type="match status" value="1"/>
</dbReference>
<feature type="DNA-binding region" description="Homeobox" evidence="30">
    <location>
        <begin position="1627"/>
        <end position="1689"/>
    </location>
</feature>
<feature type="region of interest" description="Disordered" evidence="31">
    <location>
        <begin position="1136"/>
        <end position="1199"/>
    </location>
</feature>
<feature type="disulfide bond" evidence="29">
    <location>
        <begin position="272"/>
        <end position="281"/>
    </location>
</feature>
<feature type="disulfide bond" evidence="29">
    <location>
        <begin position="485"/>
        <end position="494"/>
    </location>
</feature>
<dbReference type="FunFam" id="2.10.25.10:FF:000095">
    <property type="entry name" value="Notch, isoform B"/>
    <property type="match status" value="1"/>
</dbReference>
<dbReference type="SMART" id="SM00390">
    <property type="entry name" value="GoLoco"/>
    <property type="match status" value="3"/>
</dbReference>
<dbReference type="FunFam" id="2.10.25.10:FF:000109">
    <property type="entry name" value="Notch homolog 4, [Drosophila]"/>
    <property type="match status" value="2"/>
</dbReference>
<feature type="disulfide bond" evidence="29">
    <location>
        <begin position="802"/>
        <end position="811"/>
    </location>
</feature>
<evidence type="ECO:0000256" key="11">
    <source>
        <dbReference type="ARBA" id="ARBA00022692"/>
    </source>
</evidence>
<dbReference type="GO" id="GO:0007219">
    <property type="term" value="P:Notch signaling pathway"/>
    <property type="evidence" value="ECO:0007669"/>
    <property type="project" value="UniProtKB-KW"/>
</dbReference>
<dbReference type="SUPFAM" id="SSF57184">
    <property type="entry name" value="Growth factor receptor domain"/>
    <property type="match status" value="2"/>
</dbReference>
<evidence type="ECO:0000256" key="5">
    <source>
        <dbReference type="ARBA" id="ARBA00007601"/>
    </source>
</evidence>
<evidence type="ECO:0000256" key="32">
    <source>
        <dbReference type="SAM" id="SignalP"/>
    </source>
</evidence>
<feature type="disulfide bond" evidence="29">
    <location>
        <begin position="561"/>
        <end position="570"/>
    </location>
</feature>
<feature type="domain" description="PBC" evidence="36">
    <location>
        <begin position="1420"/>
        <end position="1626"/>
    </location>
</feature>
<dbReference type="Gene3D" id="1.25.40.10">
    <property type="entry name" value="Tetratricopeptide repeat domain"/>
    <property type="match status" value="1"/>
</dbReference>
<feature type="disulfide bond" evidence="29">
    <location>
        <begin position="371"/>
        <end position="380"/>
    </location>
</feature>
<dbReference type="InterPro" id="IPR017970">
    <property type="entry name" value="Homeobox_CS"/>
</dbReference>
<feature type="disulfide bond" evidence="29">
    <location>
        <begin position="642"/>
        <end position="651"/>
    </location>
</feature>
<dbReference type="FunFam" id="2.10.25.10:FF:000738">
    <property type="entry name" value="neurogenic locus notch homolog protein 4"/>
    <property type="match status" value="1"/>
</dbReference>
<keyword evidence="11" id="KW-0812">Transmembrane</keyword>
<reference evidence="38" key="2">
    <citation type="journal article" date="2013" name="Nat. Commun.">
        <title>Genome of the Chinese tree shrew.</title>
        <authorList>
            <person name="Fan Y."/>
            <person name="Huang Z.Y."/>
            <person name="Cao C.C."/>
            <person name="Chen C.S."/>
            <person name="Chen Y.X."/>
            <person name="Fan D.D."/>
            <person name="He J."/>
            <person name="Hou H.L."/>
            <person name="Hu L."/>
            <person name="Hu X.T."/>
            <person name="Jiang X.T."/>
            <person name="Lai R."/>
            <person name="Lang Y.S."/>
            <person name="Liang B."/>
            <person name="Liao S.G."/>
            <person name="Mu D."/>
            <person name="Ma Y.Y."/>
            <person name="Niu Y.Y."/>
            <person name="Sun X.Q."/>
            <person name="Xia J.Q."/>
            <person name="Xiao J."/>
            <person name="Xiong Z.Q."/>
            <person name="Xu L."/>
            <person name="Yang L."/>
            <person name="Zhang Y."/>
            <person name="Zhao W."/>
            <person name="Zhao X.D."/>
            <person name="Zheng Y.T."/>
            <person name="Zhou J.M."/>
            <person name="Zhu Y.B."/>
            <person name="Zhang G.J."/>
            <person name="Wang J."/>
            <person name="Yao Y.G."/>
        </authorList>
    </citation>
    <scope>NUCLEOTIDE SEQUENCE [LARGE SCALE GENOMIC DNA]</scope>
</reference>
<feature type="disulfide bond" evidence="29">
    <location>
        <begin position="100"/>
        <end position="109"/>
    </location>
</feature>
<evidence type="ECO:0000256" key="25">
    <source>
        <dbReference type="ARBA" id="ARBA00023180"/>
    </source>
</evidence>
<feature type="domain" description="LNR" evidence="35">
    <location>
        <begin position="856"/>
        <end position="899"/>
    </location>
</feature>
<dbReference type="GO" id="GO:0000981">
    <property type="term" value="F:DNA-binding transcription factor activity, RNA polymerase II-specific"/>
    <property type="evidence" value="ECO:0007669"/>
    <property type="project" value="InterPro"/>
</dbReference>
<dbReference type="Gene3D" id="2.10.25.10">
    <property type="entry name" value="Laminin"/>
    <property type="match status" value="19"/>
</dbReference>
<dbReference type="SMART" id="SM00004">
    <property type="entry name" value="NL"/>
    <property type="match status" value="2"/>
</dbReference>
<dbReference type="SUPFAM" id="SSF57196">
    <property type="entry name" value="EGF/Laminin"/>
    <property type="match status" value="11"/>
</dbReference>
<feature type="disulfide bond" evidence="29">
    <location>
        <begin position="48"/>
        <end position="57"/>
    </location>
</feature>
<feature type="domain" description="EGF-like" evidence="33">
    <location>
        <begin position="497"/>
        <end position="533"/>
    </location>
</feature>
<keyword evidence="18" id="KW-0040">ANK repeat</keyword>
<accession>L9KGN9</accession>
<keyword evidence="16" id="KW-1133">Transmembrane helix</keyword>
<dbReference type="GO" id="GO:0045197">
    <property type="term" value="P:establishment or maintenance of epithelial cell apical/basal polarity"/>
    <property type="evidence" value="ECO:0007669"/>
    <property type="project" value="TreeGrafter"/>
</dbReference>
<dbReference type="FunFam" id="2.10.25.10:FF:000146">
    <property type="entry name" value="Putative neurogenic locus notch"/>
    <property type="match status" value="1"/>
</dbReference>
<dbReference type="SMART" id="SM01339">
    <property type="entry name" value="NODP"/>
    <property type="match status" value="1"/>
</dbReference>
<feature type="region of interest" description="Disordered" evidence="31">
    <location>
        <begin position="999"/>
        <end position="1021"/>
    </location>
</feature>
<dbReference type="CDD" id="cd00054">
    <property type="entry name" value="EGF_CA"/>
    <property type="match status" value="12"/>
</dbReference>
<dbReference type="FunCoup" id="L9KGN9">
    <property type="interactions" value="186"/>
</dbReference>
<feature type="domain" description="EGF-like" evidence="33">
    <location>
        <begin position="459"/>
        <end position="495"/>
    </location>
</feature>
<feature type="disulfide bond" evidence="29">
    <location>
        <begin position="680"/>
        <end position="689"/>
    </location>
</feature>
<dbReference type="PANTHER" id="PTHR24049">
    <property type="entry name" value="CRUMBS FAMILY MEMBER"/>
    <property type="match status" value="1"/>
</dbReference>
<feature type="disulfide bond" evidence="29">
    <location>
        <begin position="720"/>
        <end position="729"/>
    </location>
</feature>
<keyword evidence="9 29" id="KW-0245">EGF-like domain</keyword>
<feature type="compositionally biased region" description="Pro residues" evidence="31">
    <location>
        <begin position="1295"/>
        <end position="1304"/>
    </location>
</feature>
<dbReference type="InterPro" id="IPR005542">
    <property type="entry name" value="PBX_PBC_dom"/>
</dbReference>
<feature type="disulfide bond" evidence="29">
    <location>
        <begin position="140"/>
        <end position="149"/>
    </location>
</feature>
<dbReference type="InterPro" id="IPR022355">
    <property type="entry name" value="Notch_4"/>
</dbReference>
<dbReference type="PROSITE" id="PS50026">
    <property type="entry name" value="EGF_3"/>
    <property type="match status" value="19"/>
</dbReference>
<evidence type="ECO:0000259" key="34">
    <source>
        <dbReference type="PROSITE" id="PS50071"/>
    </source>
</evidence>
<feature type="domain" description="EGF-like" evidence="33">
    <location>
        <begin position="113"/>
        <end position="150"/>
    </location>
</feature>
<dbReference type="SMART" id="SM00179">
    <property type="entry name" value="EGF_CA"/>
    <property type="match status" value="16"/>
</dbReference>
<dbReference type="PROSITE" id="PS50877">
    <property type="entry name" value="GOLOCO"/>
    <property type="match status" value="2"/>
</dbReference>
<dbReference type="InterPro" id="IPR009030">
    <property type="entry name" value="Growth_fac_rcpt_cys_sf"/>
</dbReference>
<keyword evidence="17" id="KW-0805">Transcription regulation</keyword>
<dbReference type="Pfam" id="PF00008">
    <property type="entry name" value="EGF"/>
    <property type="match status" value="9"/>
</dbReference>
<keyword evidence="6" id="KW-0217">Developmental protein</keyword>
<comment type="similarity">
    <text evidence="4">Belongs to the NOTCH family.</text>
</comment>
<feature type="disulfide bond" evidence="29">
    <location>
        <begin position="761"/>
        <end position="770"/>
    </location>
</feature>
<dbReference type="PROSITE" id="PS00027">
    <property type="entry name" value="HOMEOBOX_1"/>
    <property type="match status" value="1"/>
</dbReference>
<evidence type="ECO:0000256" key="2">
    <source>
        <dbReference type="ARBA" id="ARBA00004251"/>
    </source>
</evidence>
<evidence type="ECO:0000256" key="15">
    <source>
        <dbReference type="ARBA" id="ARBA00022976"/>
    </source>
</evidence>
<evidence type="ECO:0000256" key="12">
    <source>
        <dbReference type="ARBA" id="ARBA00022729"/>
    </source>
</evidence>
<dbReference type="Pfam" id="PF07684">
    <property type="entry name" value="NODP"/>
    <property type="match status" value="1"/>
</dbReference>
<dbReference type="SMART" id="SM00389">
    <property type="entry name" value="HOX"/>
    <property type="match status" value="1"/>
</dbReference>
<dbReference type="InterPro" id="IPR011990">
    <property type="entry name" value="TPR-like_helical_dom_sf"/>
</dbReference>
<evidence type="ECO:0000259" key="35">
    <source>
        <dbReference type="PROSITE" id="PS50258"/>
    </source>
</evidence>
<dbReference type="GO" id="GO:0003677">
    <property type="term" value="F:DNA binding"/>
    <property type="evidence" value="ECO:0007669"/>
    <property type="project" value="UniProtKB-UniRule"/>
</dbReference>
<evidence type="ECO:0000256" key="9">
    <source>
        <dbReference type="ARBA" id="ARBA00022536"/>
    </source>
</evidence>
<evidence type="ECO:0000256" key="24">
    <source>
        <dbReference type="ARBA" id="ARBA00023163"/>
    </source>
</evidence>
<dbReference type="InterPro" id="IPR051022">
    <property type="entry name" value="Notch_Cell-Fate_Det"/>
</dbReference>
<protein>
    <recommendedName>
        <fullName evidence="28">G-protein-signaling modulator 3</fullName>
    </recommendedName>
</protein>
<keyword evidence="25" id="KW-0325">Glycoprotein</keyword>
<dbReference type="GO" id="GO:0032991">
    <property type="term" value="C:protein-containing complex"/>
    <property type="evidence" value="ECO:0007669"/>
    <property type="project" value="TreeGrafter"/>
</dbReference>
<feature type="domain" description="EGF-like" evidence="33">
    <location>
        <begin position="535"/>
        <end position="571"/>
    </location>
</feature>
<dbReference type="PRINTS" id="PR01983">
    <property type="entry name" value="NOTCH"/>
</dbReference>
<dbReference type="InterPro" id="IPR003109">
    <property type="entry name" value="GoLoco_motif"/>
</dbReference>
<feature type="domain" description="EGF-like" evidence="33">
    <location>
        <begin position="151"/>
        <end position="187"/>
    </location>
</feature>
<feature type="disulfide bond" evidence="29">
    <location>
        <begin position="409"/>
        <end position="418"/>
    </location>
</feature>
<evidence type="ECO:0000256" key="30">
    <source>
        <dbReference type="PROSITE-ProRule" id="PRU00108"/>
    </source>
</evidence>
<feature type="domain" description="EGF-like" evidence="33">
    <location>
        <begin position="732"/>
        <end position="771"/>
    </location>
</feature>
<comment type="caution">
    <text evidence="29">Lacks conserved residue(s) required for the propagation of feature annotation.</text>
</comment>
<feature type="domain" description="Homeobox" evidence="34">
    <location>
        <begin position="1625"/>
        <end position="1688"/>
    </location>
</feature>
<comment type="function">
    <text evidence="27">Interacts with subunit of G(i) alpha proteins and regulates the activation of G(i) alpha proteins.</text>
</comment>
<dbReference type="PROSITE" id="PS50071">
    <property type="entry name" value="HOMEOBOX_2"/>
    <property type="match status" value="1"/>
</dbReference>